<dbReference type="InterPro" id="IPR046346">
    <property type="entry name" value="Aminoacid_DH-like_N_sf"/>
</dbReference>
<keyword evidence="10" id="KW-1185">Reference proteome</keyword>
<dbReference type="EMBL" id="CP126208">
    <property type="protein sequence ID" value="WIA08766.1"/>
    <property type="molecule type" value="Genomic_DNA"/>
</dbReference>
<keyword evidence="4 6" id="KW-0479">Metal-binding</keyword>
<evidence type="ECO:0000256" key="3">
    <source>
        <dbReference type="ARBA" id="ARBA00008785"/>
    </source>
</evidence>
<proteinExistence type="inferred from homology"/>
<protein>
    <recommendedName>
        <fullName evidence="6">Malic enzyme</fullName>
    </recommendedName>
</protein>
<evidence type="ECO:0000256" key="2">
    <source>
        <dbReference type="ARBA" id="ARBA00001946"/>
    </source>
</evidence>
<dbReference type="PRINTS" id="PR00072">
    <property type="entry name" value="MALOXRDTASE"/>
</dbReference>
<dbReference type="SUPFAM" id="SSF53223">
    <property type="entry name" value="Aminoacid dehydrogenase-like, N-terminal domain"/>
    <property type="match status" value="1"/>
</dbReference>
<dbReference type="InterPro" id="IPR015884">
    <property type="entry name" value="Malic_enzyme_CS"/>
</dbReference>
<comment type="cofactor">
    <cofactor evidence="1">
        <name>Mn(2+)</name>
        <dbReference type="ChEBI" id="CHEBI:29035"/>
    </cofactor>
</comment>
<evidence type="ECO:0000256" key="1">
    <source>
        <dbReference type="ARBA" id="ARBA00001936"/>
    </source>
</evidence>
<dbReference type="Proteomes" id="UP001244341">
    <property type="component" value="Chromosome 1b"/>
</dbReference>
<dbReference type="PIRSF" id="PIRSF000106">
    <property type="entry name" value="ME"/>
    <property type="match status" value="1"/>
</dbReference>
<dbReference type="SMART" id="SM01274">
    <property type="entry name" value="malic"/>
    <property type="match status" value="1"/>
</dbReference>
<dbReference type="InterPro" id="IPR036291">
    <property type="entry name" value="NAD(P)-bd_dom_sf"/>
</dbReference>
<dbReference type="SMART" id="SM00919">
    <property type="entry name" value="Malic_M"/>
    <property type="match status" value="1"/>
</dbReference>
<dbReference type="PANTHER" id="PTHR23406">
    <property type="entry name" value="MALIC ENZYME-RELATED"/>
    <property type="match status" value="1"/>
</dbReference>
<sequence>MWRLLVRSCSSSSSRQHKQQQQRLAAAVGSRCYTIGGTTEGGSQKKHEELQARLPPFVPKPEPVTIVHKQGMELLHDPWYNKGKWSMVPTVSSTAFPHSERERMGVRGLLPPRTTTLQLQEDRIMAAYKHGVVLVKPEDVATGGVTSEMARKWKVLQDLQNRNETLFYKLLLDNFAEMAPIIYTPTVGWVCSNYHNLYRRPRGMFFSSYDKDHMAAMVYNWPQDDVHAIVVTDGSRILGLGDLGINGMGIPCGKLDLYSAAAGFHPSKVLPCVIDVGTNNAALRADPLYCGLDQPRITGPAYYELVDEFVNAVMARWPNAVLQFEDFQMAHALTLLQRYRDHHLVFNDDIQGTAAVALAGLYGGLRVLGKPQEALAEQRIVCVGAGSAGMGVVRQIAAGMVKRGGLTPEAAASKFWVLDAQGLVTQYRPGLPGYVSRFARPTSCSVAEEGDGLLDVVRKVRPTVLLGLAGAGKLFTTEVLSAMGQHCERPIIFPMSNPTSKMECTSQEAISVTGGRCVFASGSPQPSVELDGKTYVAGQANNLYIFPGLALGAHIGKTKIVTDNMLMAAAEILPQLISDKDVAAGLVYPSLEDIRLLSAEIAAAVIKTAAADGHVCDEAAAAVAAGHVQLLDWVRGHMFTPTYSSLAYLPPGIKE</sequence>
<dbReference type="Gene3D" id="3.40.50.10380">
    <property type="entry name" value="Malic enzyme, N-terminal domain"/>
    <property type="match status" value="1"/>
</dbReference>
<organism evidence="9 10">
    <name type="scientific">Tetradesmus obliquus</name>
    <name type="common">Green alga</name>
    <name type="synonym">Acutodesmus obliquus</name>
    <dbReference type="NCBI Taxonomy" id="3088"/>
    <lineage>
        <taxon>Eukaryota</taxon>
        <taxon>Viridiplantae</taxon>
        <taxon>Chlorophyta</taxon>
        <taxon>core chlorophytes</taxon>
        <taxon>Chlorophyceae</taxon>
        <taxon>CS clade</taxon>
        <taxon>Sphaeropleales</taxon>
        <taxon>Scenedesmaceae</taxon>
        <taxon>Tetradesmus</taxon>
    </lineage>
</organism>
<evidence type="ECO:0000256" key="5">
    <source>
        <dbReference type="ARBA" id="ARBA00023002"/>
    </source>
</evidence>
<evidence type="ECO:0000256" key="4">
    <source>
        <dbReference type="ARBA" id="ARBA00022723"/>
    </source>
</evidence>
<feature type="domain" description="Malic enzyme N-terminal" evidence="8">
    <location>
        <begin position="160"/>
        <end position="340"/>
    </location>
</feature>
<evidence type="ECO:0000313" key="10">
    <source>
        <dbReference type="Proteomes" id="UP001244341"/>
    </source>
</evidence>
<comment type="cofactor">
    <cofactor evidence="2">
        <name>Mg(2+)</name>
        <dbReference type="ChEBI" id="CHEBI:18420"/>
    </cofactor>
</comment>
<accession>A0ABY8TKE1</accession>
<dbReference type="InterPro" id="IPR012302">
    <property type="entry name" value="Malic_NAD-bd"/>
</dbReference>
<dbReference type="SUPFAM" id="SSF51735">
    <property type="entry name" value="NAD(P)-binding Rossmann-fold domains"/>
    <property type="match status" value="1"/>
</dbReference>
<gene>
    <name evidence="9" type="ORF">OEZ85_008189</name>
</gene>
<dbReference type="InterPro" id="IPR037062">
    <property type="entry name" value="Malic_N_dom_sf"/>
</dbReference>
<evidence type="ECO:0000259" key="8">
    <source>
        <dbReference type="SMART" id="SM01274"/>
    </source>
</evidence>
<dbReference type="Pfam" id="PF03949">
    <property type="entry name" value="Malic_M"/>
    <property type="match status" value="1"/>
</dbReference>
<reference evidence="9 10" key="1">
    <citation type="submission" date="2023-05" db="EMBL/GenBank/DDBJ databases">
        <title>A 100% complete, gapless, phased diploid assembly of the Scenedesmus obliquus UTEX 3031 genome.</title>
        <authorList>
            <person name="Biondi T.C."/>
            <person name="Hanschen E.R."/>
            <person name="Kwon T."/>
            <person name="Eng W."/>
            <person name="Kruse C.P.S."/>
            <person name="Koehler S.I."/>
            <person name="Kunde Y."/>
            <person name="Gleasner C.D."/>
            <person name="You Mak K.T."/>
            <person name="Polle J."/>
            <person name="Hovde B.T."/>
            <person name="Starkenburg S.R."/>
        </authorList>
    </citation>
    <scope>NUCLEOTIDE SEQUENCE [LARGE SCALE GENOMIC DNA]</scope>
    <source>
        <strain evidence="9 10">DOE0152z</strain>
    </source>
</reference>
<comment type="similarity">
    <text evidence="3 6">Belongs to the malic enzymes family.</text>
</comment>
<dbReference type="InterPro" id="IPR001891">
    <property type="entry name" value="Malic_OxRdtase"/>
</dbReference>
<evidence type="ECO:0000313" key="9">
    <source>
        <dbReference type="EMBL" id="WIA08766.1"/>
    </source>
</evidence>
<keyword evidence="5 6" id="KW-0560">Oxidoreductase</keyword>
<dbReference type="PANTHER" id="PTHR23406:SF32">
    <property type="entry name" value="NADP-DEPENDENT MALIC ENZYME"/>
    <property type="match status" value="1"/>
</dbReference>
<dbReference type="InterPro" id="IPR012301">
    <property type="entry name" value="Malic_N_dom"/>
</dbReference>
<dbReference type="PROSITE" id="PS00331">
    <property type="entry name" value="MALIC_ENZYMES"/>
    <property type="match status" value="1"/>
</dbReference>
<dbReference type="NCBIfam" id="NF010052">
    <property type="entry name" value="PRK13529.1"/>
    <property type="match status" value="1"/>
</dbReference>
<name>A0ABY8TKE1_TETOB</name>
<feature type="domain" description="Malic enzyme NAD-binding" evidence="7">
    <location>
        <begin position="350"/>
        <end position="610"/>
    </location>
</feature>
<evidence type="ECO:0000259" key="7">
    <source>
        <dbReference type="SMART" id="SM00919"/>
    </source>
</evidence>
<dbReference type="Gene3D" id="3.40.50.720">
    <property type="entry name" value="NAD(P)-binding Rossmann-like Domain"/>
    <property type="match status" value="1"/>
</dbReference>
<dbReference type="Pfam" id="PF00390">
    <property type="entry name" value="malic"/>
    <property type="match status" value="1"/>
</dbReference>
<evidence type="ECO:0000256" key="6">
    <source>
        <dbReference type="RuleBase" id="RU003426"/>
    </source>
</evidence>